<dbReference type="GO" id="GO:0005975">
    <property type="term" value="P:carbohydrate metabolic process"/>
    <property type="evidence" value="ECO:0007669"/>
    <property type="project" value="InterPro"/>
</dbReference>
<proteinExistence type="predicted"/>
<organism evidence="5 6">
    <name type="scientific">Thermomonospora echinospora</name>
    <dbReference type="NCBI Taxonomy" id="1992"/>
    <lineage>
        <taxon>Bacteria</taxon>
        <taxon>Bacillati</taxon>
        <taxon>Actinomycetota</taxon>
        <taxon>Actinomycetes</taxon>
        <taxon>Streptosporangiales</taxon>
        <taxon>Thermomonosporaceae</taxon>
        <taxon>Thermomonospora</taxon>
    </lineage>
</organism>
<dbReference type="InterPro" id="IPR002509">
    <property type="entry name" value="NODB_dom"/>
</dbReference>
<sequence length="339" mass="36339">MTMGIRTITAAAAAIALAAAACSGTSDEARKAGGHRSASTSARPVNPAAVRANELGQIPVLMYHRIAAHPAAIHDRTPADFRAELDRLAREGYVPITAAEYVTGRIDIPAGKHPVVLTFDDASVSQLTLSADGKPRPDTAVAILLDAGRRHPGFRPVATMFVNSRPFNEPGGRRTLTWLHEHGFEIGNHTSTHANLGTSDAAKVRREIAVNQRDIIAAVPGATVRTLALPFGIQPKPPALAVRGEDRGIRYEHKGVFLAGANPAPSPFDASFDPYNIPRIRSQGAHGEEANYASTQWLDRLATEEGNRYTSDGDPARISYPRYGTGQIAPAWKKAARPY</sequence>
<evidence type="ECO:0000256" key="3">
    <source>
        <dbReference type="SAM" id="SignalP"/>
    </source>
</evidence>
<dbReference type="Gene3D" id="3.20.20.370">
    <property type="entry name" value="Glycoside hydrolase/deacetylase"/>
    <property type="match status" value="1"/>
</dbReference>
<name>A0A1H6DUW9_9ACTN</name>
<evidence type="ECO:0000256" key="2">
    <source>
        <dbReference type="ARBA" id="ARBA00022729"/>
    </source>
</evidence>
<dbReference type="PROSITE" id="PS51257">
    <property type="entry name" value="PROKAR_LIPOPROTEIN"/>
    <property type="match status" value="1"/>
</dbReference>
<keyword evidence="6" id="KW-1185">Reference proteome</keyword>
<dbReference type="Proteomes" id="UP000236723">
    <property type="component" value="Unassembled WGS sequence"/>
</dbReference>
<evidence type="ECO:0000313" key="6">
    <source>
        <dbReference type="Proteomes" id="UP000236723"/>
    </source>
</evidence>
<dbReference type="GO" id="GO:0005576">
    <property type="term" value="C:extracellular region"/>
    <property type="evidence" value="ECO:0007669"/>
    <property type="project" value="UniProtKB-SubCell"/>
</dbReference>
<dbReference type="AlphaFoldDB" id="A0A1H6DUW9"/>
<dbReference type="PANTHER" id="PTHR34216">
    <property type="match status" value="1"/>
</dbReference>
<evidence type="ECO:0000256" key="1">
    <source>
        <dbReference type="ARBA" id="ARBA00004613"/>
    </source>
</evidence>
<feature type="chain" id="PRO_5039508319" evidence="3">
    <location>
        <begin position="22"/>
        <end position="339"/>
    </location>
</feature>
<dbReference type="GO" id="GO:0016810">
    <property type="term" value="F:hydrolase activity, acting on carbon-nitrogen (but not peptide) bonds"/>
    <property type="evidence" value="ECO:0007669"/>
    <property type="project" value="InterPro"/>
</dbReference>
<accession>A0A1H6DUW9</accession>
<gene>
    <name evidence="5" type="ORF">SAMN04489712_1237</name>
</gene>
<dbReference type="OrthoDB" id="9778320at2"/>
<dbReference type="RefSeq" id="WP_103943618.1">
    <property type="nucleotide sequence ID" value="NZ_FNVO01000023.1"/>
</dbReference>
<dbReference type="EMBL" id="FNVO01000023">
    <property type="protein sequence ID" value="SEG89040.1"/>
    <property type="molecule type" value="Genomic_DNA"/>
</dbReference>
<feature type="domain" description="NodB homology" evidence="4">
    <location>
        <begin position="110"/>
        <end position="235"/>
    </location>
</feature>
<reference evidence="6" key="1">
    <citation type="submission" date="2016-10" db="EMBL/GenBank/DDBJ databases">
        <authorList>
            <person name="Varghese N."/>
            <person name="Submissions S."/>
        </authorList>
    </citation>
    <scope>NUCLEOTIDE SEQUENCE [LARGE SCALE GENOMIC DNA]</scope>
    <source>
        <strain evidence="6">DSM 43163</strain>
    </source>
</reference>
<dbReference type="InterPro" id="IPR011330">
    <property type="entry name" value="Glyco_hydro/deAcase_b/a-brl"/>
</dbReference>
<dbReference type="Pfam" id="PF01522">
    <property type="entry name" value="Polysacc_deac_1"/>
    <property type="match status" value="1"/>
</dbReference>
<protein>
    <submittedName>
        <fullName evidence="5">Polysaccharide deacetylase</fullName>
    </submittedName>
</protein>
<comment type="subcellular location">
    <subcellularLocation>
        <location evidence="1">Secreted</location>
    </subcellularLocation>
</comment>
<keyword evidence="2 3" id="KW-0732">Signal</keyword>
<dbReference type="InterPro" id="IPR051398">
    <property type="entry name" value="Polysacch_Deacetylase"/>
</dbReference>
<dbReference type="PANTHER" id="PTHR34216:SF3">
    <property type="entry name" value="POLY-BETA-1,6-N-ACETYL-D-GLUCOSAMINE N-DEACETYLASE"/>
    <property type="match status" value="1"/>
</dbReference>
<feature type="signal peptide" evidence="3">
    <location>
        <begin position="1"/>
        <end position="21"/>
    </location>
</feature>
<dbReference type="SUPFAM" id="SSF88713">
    <property type="entry name" value="Glycoside hydrolase/deacetylase"/>
    <property type="match status" value="1"/>
</dbReference>
<evidence type="ECO:0000313" key="5">
    <source>
        <dbReference type="EMBL" id="SEG89040.1"/>
    </source>
</evidence>
<evidence type="ECO:0000259" key="4">
    <source>
        <dbReference type="Pfam" id="PF01522"/>
    </source>
</evidence>